<protein>
    <submittedName>
        <fullName evidence="1">Uncharacterized protein</fullName>
    </submittedName>
</protein>
<gene>
    <name evidence="1" type="ORF">mv_L1143</name>
</gene>
<sequence>MNKIIYLTLYINKIIIQSSDKIIDDTLIIY</sequence>
<evidence type="ECO:0000313" key="1">
    <source>
        <dbReference type="EMBL" id="AEX63345.1"/>
    </source>
</evidence>
<reference evidence="1" key="1">
    <citation type="submission" date="2011-10" db="EMBL/GenBank/DDBJ databases">
        <title>Provirophages and transpovirons: unique mobilome of giant viruses.</title>
        <authorList>
            <person name="Desnues C."/>
            <person name="LaScola B."/>
            <person name="Yutin N."/>
            <person name="Fournous G."/>
            <person name="Koonin E."/>
            <person name="Raoult D."/>
        </authorList>
    </citation>
    <scope>NUCLEOTIDE SEQUENCE</scope>
    <source>
        <strain evidence="1">Mv13-mv</strain>
    </source>
</reference>
<accession>H2EG22</accession>
<name>H2EG22_9VIRU</name>
<organism evidence="1">
    <name type="scientific">Moumouvirus sp. 'Monve'</name>
    <dbReference type="NCBI Taxonomy" id="1128131"/>
    <lineage>
        <taxon>Viruses</taxon>
        <taxon>Varidnaviria</taxon>
        <taxon>Bamfordvirae</taxon>
        <taxon>Nucleocytoviricota</taxon>
        <taxon>Megaviricetes</taxon>
        <taxon>Imitervirales</taxon>
        <taxon>Mimiviridae</taxon>
        <taxon>Megamimivirinae</taxon>
        <taxon>Moumouvirus</taxon>
    </lineage>
</organism>
<proteinExistence type="predicted"/>
<dbReference type="EMBL" id="JN886000">
    <property type="protein sequence ID" value="AEX63345.1"/>
    <property type="molecule type" value="Genomic_DNA"/>
</dbReference>